<feature type="coiled-coil region" evidence="1">
    <location>
        <begin position="292"/>
        <end position="341"/>
    </location>
</feature>
<feature type="region of interest" description="Disordered" evidence="2">
    <location>
        <begin position="144"/>
        <end position="174"/>
    </location>
</feature>
<evidence type="ECO:0000256" key="2">
    <source>
        <dbReference type="SAM" id="MobiDB-lite"/>
    </source>
</evidence>
<evidence type="ECO:0000256" key="1">
    <source>
        <dbReference type="SAM" id="Coils"/>
    </source>
</evidence>
<feature type="domain" description="DUF7607" evidence="3">
    <location>
        <begin position="242"/>
        <end position="351"/>
    </location>
</feature>
<dbReference type="AlphaFoldDB" id="A0A6A5SV07"/>
<gene>
    <name evidence="4" type="ORF">EJ02DRAFT_455593</name>
</gene>
<feature type="compositionally biased region" description="Polar residues" evidence="2">
    <location>
        <begin position="156"/>
        <end position="173"/>
    </location>
</feature>
<feature type="region of interest" description="Disordered" evidence="2">
    <location>
        <begin position="606"/>
        <end position="631"/>
    </location>
</feature>
<dbReference type="OrthoDB" id="3533395at2759"/>
<accession>A0A6A5SV07</accession>
<reference evidence="4" key="1">
    <citation type="journal article" date="2020" name="Stud. Mycol.">
        <title>101 Dothideomycetes genomes: a test case for predicting lifestyles and emergence of pathogens.</title>
        <authorList>
            <person name="Haridas S."/>
            <person name="Albert R."/>
            <person name="Binder M."/>
            <person name="Bloem J."/>
            <person name="Labutti K."/>
            <person name="Salamov A."/>
            <person name="Andreopoulos B."/>
            <person name="Baker S."/>
            <person name="Barry K."/>
            <person name="Bills G."/>
            <person name="Bluhm B."/>
            <person name="Cannon C."/>
            <person name="Castanera R."/>
            <person name="Culley D."/>
            <person name="Daum C."/>
            <person name="Ezra D."/>
            <person name="Gonzalez J."/>
            <person name="Henrissat B."/>
            <person name="Kuo A."/>
            <person name="Liang C."/>
            <person name="Lipzen A."/>
            <person name="Lutzoni F."/>
            <person name="Magnuson J."/>
            <person name="Mondo S."/>
            <person name="Nolan M."/>
            <person name="Ohm R."/>
            <person name="Pangilinan J."/>
            <person name="Park H.-J."/>
            <person name="Ramirez L."/>
            <person name="Alfaro M."/>
            <person name="Sun H."/>
            <person name="Tritt A."/>
            <person name="Yoshinaga Y."/>
            <person name="Zwiers L.-H."/>
            <person name="Turgeon B."/>
            <person name="Goodwin S."/>
            <person name="Spatafora J."/>
            <person name="Crous P."/>
            <person name="Grigoriev I."/>
        </authorList>
    </citation>
    <scope>NUCLEOTIDE SEQUENCE</scope>
    <source>
        <strain evidence="4">CBS 161.51</strain>
    </source>
</reference>
<keyword evidence="5" id="KW-1185">Reference proteome</keyword>
<dbReference type="Proteomes" id="UP000800038">
    <property type="component" value="Unassembled WGS sequence"/>
</dbReference>
<dbReference type="Pfam" id="PF24580">
    <property type="entry name" value="DUF7607"/>
    <property type="match status" value="1"/>
</dbReference>
<feature type="region of interest" description="Disordered" evidence="2">
    <location>
        <begin position="356"/>
        <end position="375"/>
    </location>
</feature>
<evidence type="ECO:0000313" key="5">
    <source>
        <dbReference type="Proteomes" id="UP000800038"/>
    </source>
</evidence>
<keyword evidence="1" id="KW-0175">Coiled coil</keyword>
<evidence type="ECO:0000259" key="3">
    <source>
        <dbReference type="Pfam" id="PF24580"/>
    </source>
</evidence>
<feature type="compositionally biased region" description="Polar residues" evidence="2">
    <location>
        <begin position="617"/>
        <end position="630"/>
    </location>
</feature>
<protein>
    <recommendedName>
        <fullName evidence="3">DUF7607 domain-containing protein</fullName>
    </recommendedName>
</protein>
<dbReference type="EMBL" id="ML976055">
    <property type="protein sequence ID" value="KAF1940927.1"/>
    <property type="molecule type" value="Genomic_DNA"/>
</dbReference>
<sequence length="637" mass="72320">MPAENPWSWTLDDLVAETCHSGALYQAAGCAAEDIPDPAALEHRLRRRQFTGAMFLTVLDSPALVVRNEFEIPHLNQRLALMSVVELLRRRSHTCEQQVATAGVRSLNIKGANYLTVVRPTNLSSEASVVDETGRKRRKITDISTMPLPGMPQSIPGPTNSLVPTQSSGQSQAVGDGWDHLLERWGGADGDEEELDLAMEDDLEDEEHDGLEGETEEDAQDIQDDQDEPAVEASKRNKLSEDQIVEIINERIEFYTDSWFVNRGVLKGDEINYDPNTIWEEAEAKGLRQQYVKKYEAELEHYDERLDRLCEEIRKFPGINADKVRQQCRNLEGTIDSIELSKWLIGIYKLDPVENSDSDEEQELNDRGIDLPTHGPKLRTEIIDLGSPSGSSDVEDYNASPFDTTKNAITSSPPSRFPTSGPIVVDIVEPVVYTIPERLIQEHPPINHGDEPEHASITTVRRWRWTDVISNLDRKRVVSKAIHEMRFEEREVIRSRIRHVGKANLIKEVEACVTMFARGDSRMQGVLPRDLPKIIIFTNLFLSWWFCNNYFSQPTASREQLEELKNHIDDRTAETGTFYDYVRTILTTTFSEKALQHPERPSQAEIIEISDDDEPLTQPTAQWRKSTSNRGPVIVID</sequence>
<proteinExistence type="predicted"/>
<feature type="compositionally biased region" description="Acidic residues" evidence="2">
    <location>
        <begin position="202"/>
        <end position="230"/>
    </location>
</feature>
<organism evidence="4 5">
    <name type="scientific">Clathrospora elynae</name>
    <dbReference type="NCBI Taxonomy" id="706981"/>
    <lineage>
        <taxon>Eukaryota</taxon>
        <taxon>Fungi</taxon>
        <taxon>Dikarya</taxon>
        <taxon>Ascomycota</taxon>
        <taxon>Pezizomycotina</taxon>
        <taxon>Dothideomycetes</taxon>
        <taxon>Pleosporomycetidae</taxon>
        <taxon>Pleosporales</taxon>
        <taxon>Diademaceae</taxon>
        <taxon>Clathrospora</taxon>
    </lineage>
</organism>
<name>A0A6A5SV07_9PLEO</name>
<feature type="region of interest" description="Disordered" evidence="2">
    <location>
        <begin position="202"/>
        <end position="237"/>
    </location>
</feature>
<dbReference type="InterPro" id="IPR056026">
    <property type="entry name" value="DUF7607"/>
</dbReference>
<evidence type="ECO:0000313" key="4">
    <source>
        <dbReference type="EMBL" id="KAF1940927.1"/>
    </source>
</evidence>